<protein>
    <submittedName>
        <fullName evidence="1">Uncharacterized protein</fullName>
    </submittedName>
</protein>
<keyword evidence="2" id="KW-1185">Reference proteome</keyword>
<dbReference type="Proteomes" id="UP000325577">
    <property type="component" value="Linkage Group LG9"/>
</dbReference>
<name>A0A5J4ZDB4_9ASTE</name>
<reference evidence="1 2" key="1">
    <citation type="submission" date="2019-09" db="EMBL/GenBank/DDBJ databases">
        <title>A chromosome-level genome assembly of the Chinese tupelo Nyssa sinensis.</title>
        <authorList>
            <person name="Yang X."/>
            <person name="Kang M."/>
            <person name="Yang Y."/>
            <person name="Xiong H."/>
            <person name="Wang M."/>
            <person name="Zhang Z."/>
            <person name="Wang Z."/>
            <person name="Wu H."/>
            <person name="Ma T."/>
            <person name="Liu J."/>
            <person name="Xi Z."/>
        </authorList>
    </citation>
    <scope>NUCLEOTIDE SEQUENCE [LARGE SCALE GENOMIC DNA]</scope>
    <source>
        <strain evidence="1">J267</strain>
        <tissue evidence="1">Leaf</tissue>
    </source>
</reference>
<evidence type="ECO:0000313" key="2">
    <source>
        <dbReference type="Proteomes" id="UP000325577"/>
    </source>
</evidence>
<evidence type="ECO:0000313" key="1">
    <source>
        <dbReference type="EMBL" id="KAA8515257.1"/>
    </source>
</evidence>
<dbReference type="OrthoDB" id="260091at2759"/>
<sequence length="87" mass="9784">MDLGSTMADETIVNDVASEAFDRTVAEITRKEDFDDGTEHDPRGDWRCNQQRNSVSIVHGLMGFLWIQSGWIGHDSSHYQIMPTSGL</sequence>
<dbReference type="AlphaFoldDB" id="A0A5J4ZDB4"/>
<gene>
    <name evidence="1" type="ORF">F0562_018513</name>
</gene>
<accession>A0A5J4ZDB4</accession>
<dbReference type="EMBL" id="CM018052">
    <property type="protein sequence ID" value="KAA8515257.1"/>
    <property type="molecule type" value="Genomic_DNA"/>
</dbReference>
<organism evidence="1 2">
    <name type="scientific">Nyssa sinensis</name>
    <dbReference type="NCBI Taxonomy" id="561372"/>
    <lineage>
        <taxon>Eukaryota</taxon>
        <taxon>Viridiplantae</taxon>
        <taxon>Streptophyta</taxon>
        <taxon>Embryophyta</taxon>
        <taxon>Tracheophyta</taxon>
        <taxon>Spermatophyta</taxon>
        <taxon>Magnoliopsida</taxon>
        <taxon>eudicotyledons</taxon>
        <taxon>Gunneridae</taxon>
        <taxon>Pentapetalae</taxon>
        <taxon>asterids</taxon>
        <taxon>Cornales</taxon>
        <taxon>Nyssaceae</taxon>
        <taxon>Nyssa</taxon>
    </lineage>
</organism>
<proteinExistence type="predicted"/>